<accession>A0AAD9MI79</accession>
<comment type="caution">
    <text evidence="2">The sequence shown here is derived from an EMBL/GenBank/DDBJ whole genome shotgun (WGS) entry which is preliminary data.</text>
</comment>
<protein>
    <submittedName>
        <fullName evidence="2">Uncharacterized protein</fullName>
    </submittedName>
</protein>
<dbReference type="EMBL" id="JASFZW010000002">
    <property type="protein sequence ID" value="KAK2079739.1"/>
    <property type="molecule type" value="Genomic_DNA"/>
</dbReference>
<evidence type="ECO:0000256" key="1">
    <source>
        <dbReference type="SAM" id="MobiDB-lite"/>
    </source>
</evidence>
<organism evidence="2 3">
    <name type="scientific">Prototheca wickerhamii</name>
    <dbReference type="NCBI Taxonomy" id="3111"/>
    <lineage>
        <taxon>Eukaryota</taxon>
        <taxon>Viridiplantae</taxon>
        <taxon>Chlorophyta</taxon>
        <taxon>core chlorophytes</taxon>
        <taxon>Trebouxiophyceae</taxon>
        <taxon>Chlorellales</taxon>
        <taxon>Chlorellaceae</taxon>
        <taxon>Prototheca</taxon>
    </lineage>
</organism>
<keyword evidence="3" id="KW-1185">Reference proteome</keyword>
<feature type="region of interest" description="Disordered" evidence="1">
    <location>
        <begin position="26"/>
        <end position="66"/>
    </location>
</feature>
<proteinExistence type="predicted"/>
<feature type="compositionally biased region" description="Basic and acidic residues" evidence="1">
    <location>
        <begin position="26"/>
        <end position="38"/>
    </location>
</feature>
<gene>
    <name evidence="2" type="ORF">QBZ16_002134</name>
</gene>
<evidence type="ECO:0000313" key="3">
    <source>
        <dbReference type="Proteomes" id="UP001255856"/>
    </source>
</evidence>
<feature type="compositionally biased region" description="Polar residues" evidence="1">
    <location>
        <begin position="120"/>
        <end position="132"/>
    </location>
</feature>
<evidence type="ECO:0000313" key="2">
    <source>
        <dbReference type="EMBL" id="KAK2079739.1"/>
    </source>
</evidence>
<feature type="compositionally biased region" description="Basic and acidic residues" evidence="1">
    <location>
        <begin position="47"/>
        <end position="66"/>
    </location>
</feature>
<reference evidence="2" key="1">
    <citation type="submission" date="2021-01" db="EMBL/GenBank/DDBJ databases">
        <authorList>
            <person name="Eckstrom K.M.E."/>
        </authorList>
    </citation>
    <scope>NUCLEOTIDE SEQUENCE</scope>
    <source>
        <strain evidence="2">UVCC 0001</strain>
    </source>
</reference>
<dbReference type="AlphaFoldDB" id="A0AAD9MI79"/>
<dbReference type="Proteomes" id="UP001255856">
    <property type="component" value="Unassembled WGS sequence"/>
</dbReference>
<sequence>MESRVEAPSFDDVRAEADAAAAKFEDKREQYGDIDGARDALPISQETGRDMAGWDERGPHHEDARERMTELPLASTFQDGTEDAGVIAAREAGIPGFESPDPTFPGPHGAGGAPGFPETKPTSPAPDSTSQGCCGCSVM</sequence>
<feature type="region of interest" description="Disordered" evidence="1">
    <location>
        <begin position="94"/>
        <end position="139"/>
    </location>
</feature>
<name>A0AAD9MI79_PROWI</name>